<dbReference type="OMA" id="CTFILRW"/>
<reference evidence="2" key="2">
    <citation type="submission" date="2025-08" db="UniProtKB">
        <authorList>
            <consortium name="Ensembl"/>
        </authorList>
    </citation>
    <scope>IDENTIFICATION</scope>
</reference>
<name>A0A671XCY8_SPAAU</name>
<sequence>MTSTLRSCFSCRLWREEARSCWSRCSAWITMRLPNVRLFRGQRAQATTNATIDGHHPPGEEGPQREVLTFQQALESQLFSEASQMLIQREERLFGEITEAEVLVHHEEEKEKLAVDYAELEGRVLQTLEVSLIPEEVSSEALTSAVKAIIQEVDQDLRWKQRTWIPPAWRPRCWKKLHDEKLRSLVEQRMDNPSTPPPSGKWSSIQADIQSLGRQLKEDLLWVVEVVKICYPHQLDICNFYAKLYHQNLSSRLRKIAEFMLDNRDCIFLLRWVNEYYPEILQKPELAGEIDAAALGKLLPDDLLEPLEEQFLSKQQDELTTCVGRVLEGAKEKWTKGEEPTREDNCFVSPVAYDIIQVVHGMVTSAAKIIGDLPKAQIITNPLKELMQRFRSFHNDIIKQNKPNSRSFIKANLGCIEQFSDVFQKKSHLFPEDVQTSCVLILNEMKQSGHTFLLKPVHDALKPQYRKLGTSWLNKTTFETLHDSIVEKVQDLKGSTEASHEKLIGQLHQEVTAEYVKRLLKGEVKLKDREQQLKAFNTVKSDAESLHELFSKLGSKEDWLKEILIKIGEVLKLQDCASIQMEVVSLGTAFPDLSERHVSALLKLKTNFSRSNRRAVKETLKEALEVTSCTNNHPFFRSVQV</sequence>
<dbReference type="GO" id="GO:0000149">
    <property type="term" value="F:SNARE binding"/>
    <property type="evidence" value="ECO:0007669"/>
    <property type="project" value="TreeGrafter"/>
</dbReference>
<proteinExistence type="inferred from homology"/>
<dbReference type="GeneID" id="115597278"/>
<dbReference type="OrthoDB" id="190098at2759"/>
<dbReference type="PANTHER" id="PTHR21292">
    <property type="entry name" value="EXOCYST COMPLEX COMPONENT SEC6-RELATED"/>
    <property type="match status" value="1"/>
</dbReference>
<dbReference type="Pfam" id="PF06046">
    <property type="entry name" value="Sec6"/>
    <property type="match status" value="1"/>
</dbReference>
<gene>
    <name evidence="2" type="primary">tnfaip2</name>
</gene>
<organism evidence="2 3">
    <name type="scientific">Sparus aurata</name>
    <name type="common">Gilthead sea bream</name>
    <dbReference type="NCBI Taxonomy" id="8175"/>
    <lineage>
        <taxon>Eukaryota</taxon>
        <taxon>Metazoa</taxon>
        <taxon>Chordata</taxon>
        <taxon>Craniata</taxon>
        <taxon>Vertebrata</taxon>
        <taxon>Euteleostomi</taxon>
        <taxon>Actinopterygii</taxon>
        <taxon>Neopterygii</taxon>
        <taxon>Teleostei</taxon>
        <taxon>Neoteleostei</taxon>
        <taxon>Acanthomorphata</taxon>
        <taxon>Eupercaria</taxon>
        <taxon>Spariformes</taxon>
        <taxon>Sparidae</taxon>
        <taxon>Sparus</taxon>
    </lineage>
</organism>
<protein>
    <submittedName>
        <fullName evidence="2">Uncharacterized protein</fullName>
    </submittedName>
</protein>
<dbReference type="GO" id="GO:0051601">
    <property type="term" value="P:exocyst localization"/>
    <property type="evidence" value="ECO:0007669"/>
    <property type="project" value="TreeGrafter"/>
</dbReference>
<dbReference type="Proteomes" id="UP000472265">
    <property type="component" value="Chromosome 16"/>
</dbReference>
<dbReference type="FunCoup" id="A0A671XCY8">
    <property type="interactions" value="291"/>
</dbReference>
<reference evidence="2" key="3">
    <citation type="submission" date="2025-09" db="UniProtKB">
        <authorList>
            <consortium name="Ensembl"/>
        </authorList>
    </citation>
    <scope>IDENTIFICATION</scope>
</reference>
<dbReference type="GO" id="GO:0000145">
    <property type="term" value="C:exocyst"/>
    <property type="evidence" value="ECO:0007669"/>
    <property type="project" value="InterPro"/>
</dbReference>
<dbReference type="InParanoid" id="A0A671XCY8"/>
<comment type="similarity">
    <text evidence="1">Belongs to the SEC6 family.</text>
</comment>
<accession>A0A671XCY8</accession>
<dbReference type="PANTHER" id="PTHR21292:SF4">
    <property type="entry name" value="TUMOR NECROSIS FACTOR ALPHA-INDUCED PROTEIN 2"/>
    <property type="match status" value="1"/>
</dbReference>
<keyword evidence="3" id="KW-1185">Reference proteome</keyword>
<evidence type="ECO:0000256" key="1">
    <source>
        <dbReference type="ARBA" id="ARBA00009447"/>
    </source>
</evidence>
<evidence type="ECO:0000313" key="3">
    <source>
        <dbReference type="Proteomes" id="UP000472265"/>
    </source>
</evidence>
<dbReference type="AlphaFoldDB" id="A0A671XCY8"/>
<dbReference type="RefSeq" id="XP_030298918.1">
    <property type="nucleotide sequence ID" value="XM_030443058.1"/>
</dbReference>
<evidence type="ECO:0000313" key="2">
    <source>
        <dbReference type="Ensembl" id="ENSSAUP00010048969.1"/>
    </source>
</evidence>
<dbReference type="GO" id="GO:0006887">
    <property type="term" value="P:exocytosis"/>
    <property type="evidence" value="ECO:0007669"/>
    <property type="project" value="InterPro"/>
</dbReference>
<dbReference type="GeneTree" id="ENSGT01030000234613"/>
<dbReference type="Gene3D" id="1.10.357.70">
    <property type="entry name" value="Exocyst complex component Sec6, C-terminal domain"/>
    <property type="match status" value="1"/>
</dbReference>
<reference evidence="2" key="1">
    <citation type="submission" date="2021-04" db="EMBL/GenBank/DDBJ databases">
        <authorList>
            <consortium name="Wellcome Sanger Institute Data Sharing"/>
        </authorList>
    </citation>
    <scope>NUCLEOTIDE SEQUENCE [LARGE SCALE GENOMIC DNA]</scope>
</reference>
<dbReference type="Ensembl" id="ENSSAUT00010051511.1">
    <property type="protein sequence ID" value="ENSSAUP00010048969.1"/>
    <property type="gene ID" value="ENSSAUG00010020422.1"/>
</dbReference>
<dbReference type="InterPro" id="IPR010326">
    <property type="entry name" value="EXOC3/Sec6"/>
</dbReference>
<dbReference type="InterPro" id="IPR042532">
    <property type="entry name" value="EXOC3/Sec6_C"/>
</dbReference>